<protein>
    <submittedName>
        <fullName evidence="1">Uncharacterized protein</fullName>
    </submittedName>
</protein>
<accession>A0A645HTQ1</accession>
<proteinExistence type="predicted"/>
<name>A0A645HTQ1_9ZZZZ</name>
<sequence length="90" mass="9444">MVSVPVLSVQITVVDPSVSTEAKLRTSAFTLAILCTPRANVMVATKGKPSGTAATARAMPVSSILIKSLPCIMPIPITRKATPKVTQIRN</sequence>
<reference evidence="1" key="1">
    <citation type="submission" date="2019-08" db="EMBL/GenBank/DDBJ databases">
        <authorList>
            <person name="Kucharzyk K."/>
            <person name="Murdoch R.W."/>
            <person name="Higgins S."/>
            <person name="Loffler F."/>
        </authorList>
    </citation>
    <scope>NUCLEOTIDE SEQUENCE</scope>
</reference>
<comment type="caution">
    <text evidence="1">The sequence shown here is derived from an EMBL/GenBank/DDBJ whole genome shotgun (WGS) entry which is preliminary data.</text>
</comment>
<gene>
    <name evidence="1" type="ORF">SDC9_189978</name>
</gene>
<dbReference type="AlphaFoldDB" id="A0A645HTQ1"/>
<evidence type="ECO:0000313" key="1">
    <source>
        <dbReference type="EMBL" id="MPN42421.1"/>
    </source>
</evidence>
<organism evidence="1">
    <name type="scientific">bioreactor metagenome</name>
    <dbReference type="NCBI Taxonomy" id="1076179"/>
    <lineage>
        <taxon>unclassified sequences</taxon>
        <taxon>metagenomes</taxon>
        <taxon>ecological metagenomes</taxon>
    </lineage>
</organism>
<dbReference type="EMBL" id="VSSQ01100142">
    <property type="protein sequence ID" value="MPN42421.1"/>
    <property type="molecule type" value="Genomic_DNA"/>
</dbReference>